<evidence type="ECO:0000256" key="1">
    <source>
        <dbReference type="SAM" id="Phobius"/>
    </source>
</evidence>
<keyword evidence="6" id="KW-1185">Reference proteome</keyword>
<evidence type="ECO:0000259" key="2">
    <source>
        <dbReference type="Pfam" id="PF06744"/>
    </source>
</evidence>
<sequence>MNPLSLFYSLRSYVEAYAGLIGRRFISVIWVVALCVVIWFYGYLLAFGQYKPLAPASTRMMVIAAIILAWIGYLIFVVIRSRKREEALVEGLEQSAQDQAAASQKAEVSEIHARLKDALHLLRRVTRKRFGYMYELPWYVIFGAPGSGKTTALTNSGLSFPLGDALGGNAVQGIGGTRNCNWWFTDEAILIDTAGRYTTQDDLNGAAKAGWEGFLGLLRKYRRSQPINGALITLSIGDLLSRDPEAQREEVRIIRQRLAELDQLLQVRVPVYLVLTKADLLTGFVEFFDGFNKSDREQVWGMTFGLDESDKAATLPERFAEEFTLLQERVGAMLLERLQQEPNSEIRGRIFRFPAQLAALKESLTEIVTELCAGNKLMEPPLVRGLYFASGTQTDVIEADASVPRPRRSYFLTRLFKEVIFEEASLVVRDKRLTRRQLILRRSTYALASLVVVFVLVSWIATYFQNAQALANAERRLDAYEQQVRGIPVQKVSDTDFLRILPALDNLAAISTDFDQTRKWPVSFGLDQQGKVEGRQRDAYQRALNALLLPRLMVQLQKQMETVQDPQKTFNALKFYGMLGGIGTMNPDFAGQQAEDMFASLLPGDARSAARNALVRHTVAMTRGVIPPIELDNRLMIETRAKIRDIGVATRAFEILQNYPEARLIPSWTPSSALGPLGEQAFRRATGAPLRDGVPGVFTSDGFRKIVSAKLDDAAREAIAEEWVRGVANPAETTVSQVSQAALQLYLTEFERRWQTILTDLRVRPSQTIAEAAETMRILSADPNPVEGLVRSVASATDLRPSAEDATVTLATSRPNALVTADLSTLPDPYAKLRELLQPNQTAAISPANPQAAERQMPPLKQLIGSLQKLREQLSRASTSSAAIAKVFDVDSQLTSANQDLLQQARQMPAPLDTWMAGVAADIGSLAVRSARARINDAWAADAANYCSSVVSNRYPFDREAATDVAMSDFVRLFGPDGLMRTFFKEKLEPFVDTNASPWGWKGTFGAPSIPSEAVAQFEKADQITRAFFPNGAKQAKVSINITPVSLSDSANAVMLELAGEKLVYFHGPVLSKSITWPPTQTSNSSRLAFQPGGWQQALTTTGDWSPFRLFDNAKIRQGDKNDLFRASFERGGETAEFDVQFGSVLNPFRLEALSRFSCPRQF</sequence>
<keyword evidence="1" id="KW-0472">Membrane</keyword>
<dbReference type="NCBIfam" id="TIGR03348">
    <property type="entry name" value="VI_IcmF"/>
    <property type="match status" value="1"/>
</dbReference>
<feature type="domain" description="IcmF-related" evidence="3">
    <location>
        <begin position="501"/>
        <end position="797"/>
    </location>
</feature>
<dbReference type="InterPro" id="IPR009612">
    <property type="entry name" value="IcmF-rel"/>
</dbReference>
<dbReference type="Pfam" id="PF06761">
    <property type="entry name" value="IcmF-related"/>
    <property type="match status" value="1"/>
</dbReference>
<dbReference type="Proteomes" id="UP001169006">
    <property type="component" value="Unassembled WGS sequence"/>
</dbReference>
<organism evidence="5 6">
    <name type="scientific">Rhizobium oryzicola</name>
    <dbReference type="NCBI Taxonomy" id="1232668"/>
    <lineage>
        <taxon>Bacteria</taxon>
        <taxon>Pseudomonadati</taxon>
        <taxon>Pseudomonadota</taxon>
        <taxon>Alphaproteobacteria</taxon>
        <taxon>Hyphomicrobiales</taxon>
        <taxon>Rhizobiaceae</taxon>
        <taxon>Rhizobium/Agrobacterium group</taxon>
        <taxon>Rhizobium</taxon>
    </lineage>
</organism>
<dbReference type="InterPro" id="IPR017731">
    <property type="entry name" value="TssM1-like"/>
</dbReference>
<evidence type="ECO:0000259" key="4">
    <source>
        <dbReference type="Pfam" id="PF14331"/>
    </source>
</evidence>
<evidence type="ECO:0000259" key="3">
    <source>
        <dbReference type="Pfam" id="PF06761"/>
    </source>
</evidence>
<feature type="transmembrane region" description="Helical" evidence="1">
    <location>
        <begin position="21"/>
        <end position="41"/>
    </location>
</feature>
<dbReference type="InterPro" id="IPR010623">
    <property type="entry name" value="IcmF_C"/>
</dbReference>
<dbReference type="SUPFAM" id="SSF52540">
    <property type="entry name" value="P-loop containing nucleoside triphosphate hydrolases"/>
    <property type="match status" value="1"/>
</dbReference>
<dbReference type="InterPro" id="IPR025743">
    <property type="entry name" value="TssM1_N"/>
</dbReference>
<feature type="domain" description="Type VI secretion system IcmF C-terminal" evidence="2">
    <location>
        <begin position="1041"/>
        <end position="1143"/>
    </location>
</feature>
<dbReference type="PANTHER" id="PTHR36153:SF1">
    <property type="entry name" value="TYPE VI SECRETION SYSTEM COMPONENT TSSM1"/>
    <property type="match status" value="1"/>
</dbReference>
<name>A0ABT8SXA8_9HYPH</name>
<dbReference type="Pfam" id="PF06744">
    <property type="entry name" value="IcmF_C"/>
    <property type="match status" value="1"/>
</dbReference>
<comment type="caution">
    <text evidence="5">The sequence shown here is derived from an EMBL/GenBank/DDBJ whole genome shotgun (WGS) entry which is preliminary data.</text>
</comment>
<keyword evidence="1" id="KW-1133">Transmembrane helix</keyword>
<feature type="transmembrane region" description="Helical" evidence="1">
    <location>
        <begin position="445"/>
        <end position="464"/>
    </location>
</feature>
<dbReference type="InterPro" id="IPR027417">
    <property type="entry name" value="P-loop_NTPase"/>
</dbReference>
<keyword evidence="1" id="KW-0812">Transmembrane</keyword>
<reference evidence="5" key="1">
    <citation type="journal article" date="2015" name="Int. J. Syst. Evol. Microbiol.">
        <title>Rhizobium oryzicola sp. nov., potential plant-growth-promoting endophytic bacteria isolated from rice roots.</title>
        <authorList>
            <person name="Zhang X.X."/>
            <person name="Gao J.S."/>
            <person name="Cao Y.H."/>
            <person name="Sheirdil R.A."/>
            <person name="Wang X.C."/>
            <person name="Zhang L."/>
        </authorList>
    </citation>
    <scope>NUCLEOTIDE SEQUENCE</scope>
    <source>
        <strain evidence="5">05753</strain>
    </source>
</reference>
<feature type="domain" description="Type VI secretion system component TssM1 N-terminal" evidence="4">
    <location>
        <begin position="207"/>
        <end position="447"/>
    </location>
</feature>
<gene>
    <name evidence="5" type="primary">tssM</name>
    <name evidence="5" type="ORF">Q2T52_13470</name>
</gene>
<feature type="transmembrane region" description="Helical" evidence="1">
    <location>
        <begin position="61"/>
        <end position="79"/>
    </location>
</feature>
<protein>
    <submittedName>
        <fullName evidence="5">Type VI secretion system membrane subunit TssM</fullName>
    </submittedName>
</protein>
<reference evidence="5" key="2">
    <citation type="submission" date="2023-07" db="EMBL/GenBank/DDBJ databases">
        <authorList>
            <person name="Sun H."/>
        </authorList>
    </citation>
    <scope>NUCLEOTIDE SEQUENCE</scope>
    <source>
        <strain evidence="5">05753</strain>
    </source>
</reference>
<dbReference type="RefSeq" id="WP_302077250.1">
    <property type="nucleotide sequence ID" value="NZ_JAUKWQ010000003.1"/>
</dbReference>
<dbReference type="CDD" id="cd00882">
    <property type="entry name" value="Ras_like_GTPase"/>
    <property type="match status" value="1"/>
</dbReference>
<proteinExistence type="predicted"/>
<evidence type="ECO:0000313" key="6">
    <source>
        <dbReference type="Proteomes" id="UP001169006"/>
    </source>
</evidence>
<evidence type="ECO:0000313" key="5">
    <source>
        <dbReference type="EMBL" id="MDO1583095.1"/>
    </source>
</evidence>
<dbReference type="PANTHER" id="PTHR36153">
    <property type="entry name" value="INNER MEMBRANE PROTEIN-RELATED"/>
    <property type="match status" value="1"/>
</dbReference>
<accession>A0ABT8SXA8</accession>
<dbReference type="EMBL" id="JAUKWQ010000003">
    <property type="protein sequence ID" value="MDO1583095.1"/>
    <property type="molecule type" value="Genomic_DNA"/>
</dbReference>
<dbReference type="InterPro" id="IPR053156">
    <property type="entry name" value="T6SS_TssM-like"/>
</dbReference>
<dbReference type="Pfam" id="PF14331">
    <property type="entry name" value="IcmF-related_N"/>
    <property type="match status" value="1"/>
</dbReference>